<gene>
    <name evidence="3" type="ORF">GCM10011498_26370</name>
</gene>
<dbReference type="Proteomes" id="UP000628017">
    <property type="component" value="Unassembled WGS sequence"/>
</dbReference>
<organism evidence="3 4">
    <name type="scientific">Neptunicoccus cionae</name>
    <dbReference type="NCBI Taxonomy" id="2035344"/>
    <lineage>
        <taxon>Bacteria</taxon>
        <taxon>Pseudomonadati</taxon>
        <taxon>Pseudomonadota</taxon>
        <taxon>Alphaproteobacteria</taxon>
        <taxon>Rhodobacterales</taxon>
        <taxon>Paracoccaceae</taxon>
        <taxon>Neptunicoccus</taxon>
    </lineage>
</organism>
<dbReference type="EMBL" id="BMKA01000003">
    <property type="protein sequence ID" value="GGA24113.1"/>
    <property type="molecule type" value="Genomic_DNA"/>
</dbReference>
<dbReference type="RefSeq" id="WP_229678550.1">
    <property type="nucleotide sequence ID" value="NZ_BMKA01000003.1"/>
</dbReference>
<reference evidence="3" key="1">
    <citation type="journal article" date="2014" name="Int. J. Syst. Evol. Microbiol.">
        <title>Complete genome sequence of Corynebacterium casei LMG S-19264T (=DSM 44701T), isolated from a smear-ripened cheese.</title>
        <authorList>
            <consortium name="US DOE Joint Genome Institute (JGI-PGF)"/>
            <person name="Walter F."/>
            <person name="Albersmeier A."/>
            <person name="Kalinowski J."/>
            <person name="Ruckert C."/>
        </authorList>
    </citation>
    <scope>NUCLEOTIDE SEQUENCE</scope>
    <source>
        <strain evidence="3">CGMCC 1.15880</strain>
    </source>
</reference>
<proteinExistence type="predicted"/>
<evidence type="ECO:0000313" key="3">
    <source>
        <dbReference type="EMBL" id="GGA24113.1"/>
    </source>
</evidence>
<feature type="region of interest" description="Disordered" evidence="1">
    <location>
        <begin position="184"/>
        <end position="203"/>
    </location>
</feature>
<dbReference type="AlphaFoldDB" id="A0A916R1A4"/>
<accession>A0A916R1A4</accession>
<dbReference type="Pfam" id="PF20057">
    <property type="entry name" value="DUF6456"/>
    <property type="match status" value="1"/>
</dbReference>
<evidence type="ECO:0000259" key="2">
    <source>
        <dbReference type="Pfam" id="PF20057"/>
    </source>
</evidence>
<feature type="domain" description="DUF6456" evidence="2">
    <location>
        <begin position="220"/>
        <end position="352"/>
    </location>
</feature>
<sequence>MQRQYKQPETIKPRGNLEEAAASYLAHVVNGESIRSIAQGKNVHPSTIMRRIRKIETMRDDPVLDQYLNSAVVRGKKLVAPLRPALAGTGPEVLSAAEMTLLRRLGETGAQLVVSKGLKKAMVMRTNPDKTQSRTAVVNAHLAGSSVIKDWLRCVKTGRISLYEVTEAGRAALKRAIAQDTIKGKPQDECSESPSTFSEQHKEWGERVIHDPDRGMERKRVNLRESPLTVLGRKKDRFGTPFLNGELIAAGDRLREDFELAQMGPRVGQNWDRFLTGGQRGGFRSSSGGSNAAQERLSAALSALGTGLDDIVLRCCCFLEGLEAAEKKLGWSARSGKIVLRIALQRLRDYYDTQAKDESRLIG</sequence>
<keyword evidence="4" id="KW-1185">Reference proteome</keyword>
<name>A0A916R1A4_9RHOB</name>
<comment type="caution">
    <text evidence="3">The sequence shown here is derived from an EMBL/GenBank/DDBJ whole genome shotgun (WGS) entry which is preliminary data.</text>
</comment>
<reference evidence="3" key="2">
    <citation type="submission" date="2020-09" db="EMBL/GenBank/DDBJ databases">
        <authorList>
            <person name="Sun Q."/>
            <person name="Zhou Y."/>
        </authorList>
    </citation>
    <scope>NUCLEOTIDE SEQUENCE</scope>
    <source>
        <strain evidence="3">CGMCC 1.15880</strain>
    </source>
</reference>
<evidence type="ECO:0000313" key="4">
    <source>
        <dbReference type="Proteomes" id="UP000628017"/>
    </source>
</evidence>
<dbReference type="InterPro" id="IPR045599">
    <property type="entry name" value="DUF6456"/>
</dbReference>
<evidence type="ECO:0000256" key="1">
    <source>
        <dbReference type="SAM" id="MobiDB-lite"/>
    </source>
</evidence>
<protein>
    <submittedName>
        <fullName evidence="3">Helix-turn-helix domain containing protein</fullName>
    </submittedName>
</protein>